<sequence length="150" mass="16076">MDARGAASTGTLLAQIACRGACLLPAVGFVSSVDSVDSVDCGFKQVLESESVSYAQAPASSAQLPWSVFRPTHDDCIMEEELCFCEMRERLIEHPSGRHLRLHGLESHEGIAIFPYAGIRLSTRAQRGAPVQASLDATKPAAAGSRHMHV</sequence>
<dbReference type="Proteomes" id="UP000651452">
    <property type="component" value="Unassembled WGS sequence"/>
</dbReference>
<organism evidence="2 3">
    <name type="scientific">Ascochyta lentis</name>
    <dbReference type="NCBI Taxonomy" id="205686"/>
    <lineage>
        <taxon>Eukaryota</taxon>
        <taxon>Fungi</taxon>
        <taxon>Dikarya</taxon>
        <taxon>Ascomycota</taxon>
        <taxon>Pezizomycotina</taxon>
        <taxon>Dothideomycetes</taxon>
        <taxon>Pleosporomycetidae</taxon>
        <taxon>Pleosporales</taxon>
        <taxon>Pleosporineae</taxon>
        <taxon>Didymellaceae</taxon>
        <taxon>Ascochyta</taxon>
    </lineage>
</organism>
<reference evidence="2" key="2">
    <citation type="submission" date="2020-09" db="EMBL/GenBank/DDBJ databases">
        <title>Reference genome assembly for Australian Ascochyta lentis isolate Al4.</title>
        <authorList>
            <person name="Lee R.C."/>
            <person name="Farfan-Caceres L.M."/>
            <person name="Debler J.W."/>
            <person name="Williams A.H."/>
            <person name="Henares B.M."/>
        </authorList>
    </citation>
    <scope>NUCLEOTIDE SEQUENCE</scope>
    <source>
        <strain evidence="2">Al4</strain>
    </source>
</reference>
<gene>
    <name evidence="2" type="ORF">EKO04_010966</name>
</gene>
<proteinExistence type="predicted"/>
<dbReference type="EMBL" id="RZGK01000022">
    <property type="protein sequence ID" value="KAF9691009.1"/>
    <property type="molecule type" value="Genomic_DNA"/>
</dbReference>
<evidence type="ECO:0000256" key="1">
    <source>
        <dbReference type="SAM" id="MobiDB-lite"/>
    </source>
</evidence>
<protein>
    <submittedName>
        <fullName evidence="2">Uncharacterized protein</fullName>
    </submittedName>
</protein>
<evidence type="ECO:0000313" key="2">
    <source>
        <dbReference type="EMBL" id="KAF9691009.1"/>
    </source>
</evidence>
<reference evidence="2" key="1">
    <citation type="submission" date="2018-12" db="EMBL/GenBank/DDBJ databases">
        <authorList>
            <person name="Syme R.A."/>
            <person name="Farfan-Caceres L."/>
            <person name="Lichtenzveig J."/>
        </authorList>
    </citation>
    <scope>NUCLEOTIDE SEQUENCE</scope>
    <source>
        <strain evidence="2">Al4</strain>
    </source>
</reference>
<dbReference type="AlphaFoldDB" id="A0A8H7ISV5"/>
<keyword evidence="3" id="KW-1185">Reference proteome</keyword>
<feature type="region of interest" description="Disordered" evidence="1">
    <location>
        <begin position="130"/>
        <end position="150"/>
    </location>
</feature>
<name>A0A8H7ISV5_9PLEO</name>
<comment type="caution">
    <text evidence="2">The sequence shown here is derived from an EMBL/GenBank/DDBJ whole genome shotgun (WGS) entry which is preliminary data.</text>
</comment>
<accession>A0A8H7ISV5</accession>
<evidence type="ECO:0000313" key="3">
    <source>
        <dbReference type="Proteomes" id="UP000651452"/>
    </source>
</evidence>